<dbReference type="InterPro" id="IPR001608">
    <property type="entry name" value="Ala_racemase_N"/>
</dbReference>
<dbReference type="Gene3D" id="2.40.37.20">
    <property type="entry name" value="D-serine dehydratase-like domain"/>
    <property type="match status" value="1"/>
</dbReference>
<evidence type="ECO:0000313" key="4">
    <source>
        <dbReference type="EMBL" id="CCO49500.1"/>
    </source>
</evidence>
<gene>
    <name evidence="4" type="ORF">VIBNISOn1_830057</name>
</gene>
<evidence type="ECO:0000256" key="2">
    <source>
        <dbReference type="ARBA" id="ARBA00023239"/>
    </source>
</evidence>
<dbReference type="InterPro" id="IPR029066">
    <property type="entry name" value="PLP-binding_barrel"/>
</dbReference>
<dbReference type="PANTHER" id="PTHR28004">
    <property type="entry name" value="ZGC:162816-RELATED"/>
    <property type="match status" value="1"/>
</dbReference>
<dbReference type="InterPro" id="IPR051466">
    <property type="entry name" value="D-amino_acid_metab_enzyme"/>
</dbReference>
<feature type="domain" description="D-serine dehydratase-like" evidence="3">
    <location>
        <begin position="265"/>
        <end position="365"/>
    </location>
</feature>
<reference evidence="4 5" key="1">
    <citation type="journal article" date="2013" name="ISME J.">
        <title>Comparative genomics of pathogenic lineages of Vibrio nigripulchritudo identifies virulence-associated traits.</title>
        <authorList>
            <person name="Goudenege D."/>
            <person name="Labreuche Y."/>
            <person name="Krin E."/>
            <person name="Ansquer D."/>
            <person name="Mangenot S."/>
            <person name="Calteau A."/>
            <person name="Medigue C."/>
            <person name="Mazel D."/>
            <person name="Polz M.F."/>
            <person name="Le Roux F."/>
        </authorList>
    </citation>
    <scope>NUCLEOTIDE SEQUENCE [LARGE SCALE GENOMIC DNA]</scope>
    <source>
        <strain evidence="4 5">SOn1</strain>
    </source>
</reference>
<evidence type="ECO:0000313" key="5">
    <source>
        <dbReference type="Proteomes" id="UP000018211"/>
    </source>
</evidence>
<proteinExistence type="inferred from homology"/>
<dbReference type="InterPro" id="IPR026956">
    <property type="entry name" value="D-ser_dehydrat-like_dom"/>
</dbReference>
<protein>
    <submittedName>
        <fullName evidence="4">Alanine racemase domain protein</fullName>
    </submittedName>
</protein>
<evidence type="ECO:0000256" key="1">
    <source>
        <dbReference type="ARBA" id="ARBA00005323"/>
    </source>
</evidence>
<dbReference type="Pfam" id="PF14031">
    <property type="entry name" value="D-ser_dehydrat"/>
    <property type="match status" value="1"/>
</dbReference>
<organism evidence="4 5">
    <name type="scientific">Vibrio nigripulchritudo SOn1</name>
    <dbReference type="NCBI Taxonomy" id="1238450"/>
    <lineage>
        <taxon>Bacteria</taxon>
        <taxon>Pseudomonadati</taxon>
        <taxon>Pseudomonadota</taxon>
        <taxon>Gammaproteobacteria</taxon>
        <taxon>Vibrionales</taxon>
        <taxon>Vibrionaceae</taxon>
        <taxon>Vibrio</taxon>
    </lineage>
</organism>
<sequence>MEVNMKNNTSTRLSPPITPYLRLDKPKFLSNVDRLKRRLESFGVALRPHLKTVRSIEAAPYLLADFDSPATVSTLAEAEALAKAGYKNFLYAVGVSEEKLPRIKDLMERYQANISVIVDTIEQAEFLASFASESRCPIPVLIELDCDGHRGGIKADSSLLIAIANTIASSYAVFQGALAHAGESYFCQSPQELKNAAKNEIECANLAIDRLKAHGMNCPIVSVGSTPTAFYGEDYTGITEVRAGVYCFFDLVMKHVGVCQWQDIALSVVTTVIGHNEEKGWLITDAGWMALSSDPGLNADCFGLVTDHNGNLIPDMQVTLLNQEHGIIQLSDASLDAFPIGTQLRILPNHACATAAMHQEYQVFDETGNIEIWNRIKGW</sequence>
<dbReference type="Proteomes" id="UP000018211">
    <property type="component" value="Unassembled WGS sequence"/>
</dbReference>
<dbReference type="Gene3D" id="3.20.20.10">
    <property type="entry name" value="Alanine racemase"/>
    <property type="match status" value="1"/>
</dbReference>
<dbReference type="Pfam" id="PF01168">
    <property type="entry name" value="Ala_racemase_N"/>
    <property type="match status" value="1"/>
</dbReference>
<keyword evidence="2" id="KW-0456">Lyase</keyword>
<dbReference type="InterPro" id="IPR042208">
    <property type="entry name" value="D-ser_dehydrat-like_sf"/>
</dbReference>
<comment type="caution">
    <text evidence="4">The sequence shown here is derived from an EMBL/GenBank/DDBJ whole genome shotgun (WGS) entry which is preliminary data.</text>
</comment>
<comment type="similarity">
    <text evidence="1">Belongs to the DSD1 family.</text>
</comment>
<dbReference type="SUPFAM" id="SSF51419">
    <property type="entry name" value="PLP-binding barrel"/>
    <property type="match status" value="1"/>
</dbReference>
<dbReference type="SMART" id="SM01119">
    <property type="entry name" value="D-ser_dehydrat"/>
    <property type="match status" value="1"/>
</dbReference>
<dbReference type="AlphaFoldDB" id="A0AAV2VYM6"/>
<dbReference type="PANTHER" id="PTHR28004:SF2">
    <property type="entry name" value="D-SERINE DEHYDRATASE"/>
    <property type="match status" value="1"/>
</dbReference>
<accession>A0AAV2VYM6</accession>
<dbReference type="GO" id="GO:0036088">
    <property type="term" value="P:D-serine catabolic process"/>
    <property type="evidence" value="ECO:0007669"/>
    <property type="project" value="TreeGrafter"/>
</dbReference>
<dbReference type="GO" id="GO:0008721">
    <property type="term" value="F:D-serine ammonia-lyase activity"/>
    <property type="evidence" value="ECO:0007669"/>
    <property type="project" value="TreeGrafter"/>
</dbReference>
<name>A0AAV2VYM6_9VIBR</name>
<evidence type="ECO:0000259" key="3">
    <source>
        <dbReference type="SMART" id="SM01119"/>
    </source>
</evidence>
<dbReference type="EMBL" id="CAOF01000179">
    <property type="protein sequence ID" value="CCO49500.1"/>
    <property type="molecule type" value="Genomic_DNA"/>
</dbReference>